<evidence type="ECO:0000256" key="1">
    <source>
        <dbReference type="SAM" id="MobiDB-lite"/>
    </source>
</evidence>
<feature type="transmembrane region" description="Helical" evidence="2">
    <location>
        <begin position="280"/>
        <end position="299"/>
    </location>
</feature>
<dbReference type="Gene3D" id="1.10.287.110">
    <property type="entry name" value="DnaJ domain"/>
    <property type="match status" value="1"/>
</dbReference>
<proteinExistence type="predicted"/>
<dbReference type="AlphaFoldDB" id="A0A1G4IA87"/>
<keyword evidence="2" id="KW-0812">Transmembrane</keyword>
<evidence type="ECO:0000313" key="5">
    <source>
        <dbReference type="Proteomes" id="UP000195570"/>
    </source>
</evidence>
<reference evidence="4" key="1">
    <citation type="submission" date="2016-09" db="EMBL/GenBank/DDBJ databases">
        <authorList>
            <person name="Hebert L."/>
            <person name="Moumen B."/>
        </authorList>
    </citation>
    <scope>NUCLEOTIDE SEQUENCE [LARGE SCALE GENOMIC DNA]</scope>
    <source>
        <strain evidence="4">OVI</strain>
    </source>
</reference>
<protein>
    <submittedName>
        <fullName evidence="4">Chaperone protein DNAj, putative</fullName>
    </submittedName>
</protein>
<dbReference type="CDD" id="cd06257">
    <property type="entry name" value="DnaJ"/>
    <property type="match status" value="1"/>
</dbReference>
<dbReference type="EMBL" id="CZPT02001112">
    <property type="protein sequence ID" value="SCU68957.1"/>
    <property type="molecule type" value="Genomic_DNA"/>
</dbReference>
<dbReference type="SMART" id="SM00271">
    <property type="entry name" value="DnaJ"/>
    <property type="match status" value="1"/>
</dbReference>
<sequence>MSYGKWAGVYSPHFLMSHVTMCRRVAHILWRRPSCSPQRSRSDTESPFGYVETLVSRPRAYARSTPLMTSAALLRSGLTARTGIRFATLPPAWPQVTARRFASAGQRAPTYDEVRDACSVLGVDVDSDPKHLKKIYRGLVQKHHPDAGGDAAAMSRITVAYNRLKDLSKLEREQFKAQQATYRGGSYHYSSRAGSSGNGTPSYDTSGRYAAQGSHDAGTSYDYRGASNADYFKQTANPRRGFYTYKQSDRSFTDNPFSTSNPFSMHAQVRRAWNMPMSSILLRAIVAYLGICVLFLLAYRRYRDWMHDDGWKMAESFARHERLAELQRLRQEMNDRIQSSREAAAAERLDAQRYSLARGFGGQSGTDYNVVTTSKERELRALERARRQRIENNTIARGWPFIPEEKGRLVVRAHHPPGVVFFEPSRREEQLRQLTNMQRGRAWSDAIQSLAEGAAVNPQSVVSDELNAVRAIRTILNGIHDGGQAENRVL</sequence>
<gene>
    <name evidence="4" type="ORF">TEOVI_000726900</name>
</gene>
<dbReference type="SUPFAM" id="SSF46565">
    <property type="entry name" value="Chaperone J-domain"/>
    <property type="match status" value="1"/>
</dbReference>
<dbReference type="InterPro" id="IPR036869">
    <property type="entry name" value="J_dom_sf"/>
</dbReference>
<comment type="caution">
    <text evidence="4">The sequence shown here is derived from an EMBL/GenBank/DDBJ whole genome shotgun (WGS) entry which is preliminary data.</text>
</comment>
<keyword evidence="5" id="KW-1185">Reference proteome</keyword>
<keyword evidence="2" id="KW-0472">Membrane</keyword>
<dbReference type="Pfam" id="PF00226">
    <property type="entry name" value="DnaJ"/>
    <property type="match status" value="1"/>
</dbReference>
<dbReference type="InterPro" id="IPR001623">
    <property type="entry name" value="DnaJ_domain"/>
</dbReference>
<keyword evidence="2" id="KW-1133">Transmembrane helix</keyword>
<dbReference type="RefSeq" id="XP_067080018.1">
    <property type="nucleotide sequence ID" value="XM_067223917.1"/>
</dbReference>
<organism evidence="4 5">
    <name type="scientific">Trypanosoma equiperdum</name>
    <dbReference type="NCBI Taxonomy" id="5694"/>
    <lineage>
        <taxon>Eukaryota</taxon>
        <taxon>Discoba</taxon>
        <taxon>Euglenozoa</taxon>
        <taxon>Kinetoplastea</taxon>
        <taxon>Metakinetoplastina</taxon>
        <taxon>Trypanosomatida</taxon>
        <taxon>Trypanosomatidae</taxon>
        <taxon>Trypanosoma</taxon>
    </lineage>
</organism>
<evidence type="ECO:0000313" key="4">
    <source>
        <dbReference type="EMBL" id="SCU68957.1"/>
    </source>
</evidence>
<dbReference type="PROSITE" id="PS50076">
    <property type="entry name" value="DNAJ_2"/>
    <property type="match status" value="1"/>
</dbReference>
<name>A0A1G4IA87_TRYEQ</name>
<feature type="region of interest" description="Disordered" evidence="1">
    <location>
        <begin position="186"/>
        <end position="211"/>
    </location>
</feature>
<feature type="compositionally biased region" description="Polar residues" evidence="1">
    <location>
        <begin position="188"/>
        <end position="205"/>
    </location>
</feature>
<dbReference type="Proteomes" id="UP000195570">
    <property type="component" value="Unassembled WGS sequence"/>
</dbReference>
<evidence type="ECO:0000256" key="2">
    <source>
        <dbReference type="SAM" id="Phobius"/>
    </source>
</evidence>
<dbReference type="VEuPathDB" id="TriTrypDB:TEOVI_000726900"/>
<accession>A0A1G4IA87</accession>
<evidence type="ECO:0000259" key="3">
    <source>
        <dbReference type="PROSITE" id="PS50076"/>
    </source>
</evidence>
<dbReference type="GeneID" id="92381203"/>
<feature type="domain" description="J" evidence="3">
    <location>
        <begin position="116"/>
        <end position="179"/>
    </location>
</feature>